<dbReference type="Pfam" id="PF19830">
    <property type="entry name" value="DUF6311"/>
    <property type="match status" value="1"/>
</dbReference>
<evidence type="ECO:0000313" key="11">
    <source>
        <dbReference type="Proteomes" id="UP000192923"/>
    </source>
</evidence>
<dbReference type="STRING" id="1760988.SAMN02949497_2281"/>
<evidence type="ECO:0000259" key="8">
    <source>
        <dbReference type="Pfam" id="PF19830"/>
    </source>
</evidence>
<feature type="transmembrane region" description="Helical" evidence="6">
    <location>
        <begin position="310"/>
        <end position="326"/>
    </location>
</feature>
<evidence type="ECO:0000259" key="7">
    <source>
        <dbReference type="Pfam" id="PF04138"/>
    </source>
</evidence>
<keyword evidence="11" id="KW-1185">Reference proteome</keyword>
<feature type="transmembrane region" description="Helical" evidence="6">
    <location>
        <begin position="520"/>
        <end position="538"/>
    </location>
</feature>
<feature type="transmembrane region" description="Helical" evidence="6">
    <location>
        <begin position="381"/>
        <end position="400"/>
    </location>
</feature>
<dbReference type="AlphaFoldDB" id="A0A1Y6D310"/>
<dbReference type="PANTHER" id="PTHR38459:SF1">
    <property type="entry name" value="PROPHAGE BACTOPRENOL-LINKED GLUCOSE TRANSLOCASE HOMOLOG"/>
    <property type="match status" value="1"/>
</dbReference>
<feature type="transmembrane region" description="Helical" evidence="6">
    <location>
        <begin position="441"/>
        <end position="465"/>
    </location>
</feature>
<feature type="domain" description="DUF6311" evidence="9">
    <location>
        <begin position="588"/>
        <end position="692"/>
    </location>
</feature>
<feature type="domain" description="DUF6311" evidence="8">
    <location>
        <begin position="172"/>
        <end position="561"/>
    </location>
</feature>
<reference evidence="10 11" key="1">
    <citation type="submission" date="2016-12" db="EMBL/GenBank/DDBJ databases">
        <authorList>
            <person name="Song W.-J."/>
            <person name="Kurnit D.M."/>
        </authorList>
    </citation>
    <scope>NUCLEOTIDE SEQUENCE [LARGE SCALE GENOMIC DNA]</scope>
    <source>
        <strain evidence="10 11">175</strain>
    </source>
</reference>
<sequence length="858" mass="93296">MIFFKKHVGIETARFWREFIIAGRFGMVGVAATAVHITVVWLLVGTGWFPVLAANLVAFLTAFGISFTGNYCWTFSRPGCPRRALARFFLISGSAFAANTVVLAALLRTGWLAPQVAAVASAALIPVITFLASRLWVFRASVARSGANPAGTGFAMFDGGNRVGWISVLPVVLGVAAFWMVVGPRVLDPTNIAWLDDGDPATHYLGWQFFRHSDWHFPLGLNPDYGLELGNAIVFSDSNPLMAFLFKPVAALLPEPFQYFGLWMLACFILQAWFAWKLLGLVVDSPSIRALGCGLFLFSPPMIWRLNGHISLMGHFLILAGLYLALNPWSERRSSAWGLLLGVAALVHSYFLAMVAALWLADLAGQTRWGGRGIRGVLAELALSLALVGVICWQAGYFSIRGGMIVGGYGFYRMNLLSLFDADGWSYVLNDIPGGSGDYEGFNFLGLGVVLLLLWSIPSVIGIRVDLGVVLRKRPAVIGLFVALGVFAVSNKIGIGPYNIEFSLPEWGTRLTNTFRSSGRMFWPVFYALLLTIIYVITRAHEKRVAVSLLAVALAVQVVDTGAAWQDFHARYMATPAVEWKTPLRDPFWAEAATHYKKVRWVRPENHTPDWQVFAAYAGHYGLGTDAVYLARVGAGPLVAAQVQAGEAIATGRYQPDSLYILEGGVLGPALLGLDAKTDLLARIDGFNVLAPGWKTCAGCGPVVGELALTDIFPPIRVGERIQFTRSAPGTAYLVAGWAGPEPWGTWSERSAAKIRLPLASADAQEILIEANALVASPHPEQAVEVWMNGVLAGTERLTRYSGNQIRMAIPQAVRDQLGTDPVLNLKFKFPGVVRPVDIGLGDDKRHLALGLIAITVR</sequence>
<evidence type="ECO:0000256" key="1">
    <source>
        <dbReference type="ARBA" id="ARBA00004141"/>
    </source>
</evidence>
<evidence type="ECO:0000256" key="4">
    <source>
        <dbReference type="ARBA" id="ARBA00022989"/>
    </source>
</evidence>
<gene>
    <name evidence="10" type="ORF">SAMN02949497_2281</name>
</gene>
<dbReference type="GO" id="GO:0005886">
    <property type="term" value="C:plasma membrane"/>
    <property type="evidence" value="ECO:0007669"/>
    <property type="project" value="TreeGrafter"/>
</dbReference>
<keyword evidence="5 6" id="KW-0472">Membrane</keyword>
<dbReference type="Proteomes" id="UP000192923">
    <property type="component" value="Unassembled WGS sequence"/>
</dbReference>
<keyword evidence="3 6" id="KW-0812">Transmembrane</keyword>
<accession>A0A1Y6D310</accession>
<feature type="transmembrane region" description="Helical" evidence="6">
    <location>
        <begin position="338"/>
        <end position="361"/>
    </location>
</feature>
<evidence type="ECO:0000256" key="3">
    <source>
        <dbReference type="ARBA" id="ARBA00022692"/>
    </source>
</evidence>
<dbReference type="InterPro" id="IPR051401">
    <property type="entry name" value="GtrA_CellWall_Glycosyl"/>
</dbReference>
<dbReference type="InterPro" id="IPR058671">
    <property type="entry name" value="DUF6311_C"/>
</dbReference>
<dbReference type="GO" id="GO:0000271">
    <property type="term" value="P:polysaccharide biosynthetic process"/>
    <property type="evidence" value="ECO:0007669"/>
    <property type="project" value="InterPro"/>
</dbReference>
<dbReference type="InterPro" id="IPR046278">
    <property type="entry name" value="DUF6311"/>
</dbReference>
<dbReference type="Pfam" id="PF04138">
    <property type="entry name" value="GtrA_DPMS_TM"/>
    <property type="match status" value="1"/>
</dbReference>
<feature type="transmembrane region" description="Helical" evidence="6">
    <location>
        <begin position="49"/>
        <end position="73"/>
    </location>
</feature>
<organism evidence="10 11">
    <name type="scientific">Methylomagnum ishizawai</name>
    <dbReference type="NCBI Taxonomy" id="1760988"/>
    <lineage>
        <taxon>Bacteria</taxon>
        <taxon>Pseudomonadati</taxon>
        <taxon>Pseudomonadota</taxon>
        <taxon>Gammaproteobacteria</taxon>
        <taxon>Methylococcales</taxon>
        <taxon>Methylococcaceae</taxon>
        <taxon>Methylomagnum</taxon>
    </lineage>
</organism>
<comment type="similarity">
    <text evidence="2">Belongs to the GtrA family.</text>
</comment>
<dbReference type="InterPro" id="IPR007267">
    <property type="entry name" value="GtrA_DPMS_TM"/>
</dbReference>
<name>A0A1Y6D310_9GAMM</name>
<proteinExistence type="inferred from homology"/>
<feature type="transmembrane region" description="Helical" evidence="6">
    <location>
        <begin position="163"/>
        <end position="182"/>
    </location>
</feature>
<dbReference type="EMBL" id="FXAM01000001">
    <property type="protein sequence ID" value="SMF94942.1"/>
    <property type="molecule type" value="Genomic_DNA"/>
</dbReference>
<evidence type="ECO:0000256" key="6">
    <source>
        <dbReference type="SAM" id="Phobius"/>
    </source>
</evidence>
<comment type="subcellular location">
    <subcellularLocation>
        <location evidence="1">Membrane</location>
        <topology evidence="1">Multi-pass membrane protein</topology>
    </subcellularLocation>
</comment>
<evidence type="ECO:0000256" key="5">
    <source>
        <dbReference type="ARBA" id="ARBA00023136"/>
    </source>
</evidence>
<dbReference type="Pfam" id="PF25853">
    <property type="entry name" value="DUF6311_C"/>
    <property type="match status" value="1"/>
</dbReference>
<evidence type="ECO:0000256" key="2">
    <source>
        <dbReference type="ARBA" id="ARBA00009399"/>
    </source>
</evidence>
<dbReference type="RefSeq" id="WP_176225197.1">
    <property type="nucleotide sequence ID" value="NZ_FXAM01000001.1"/>
</dbReference>
<dbReference type="PANTHER" id="PTHR38459">
    <property type="entry name" value="PROPHAGE BACTOPRENOL-LINKED GLUCOSE TRANSLOCASE HOMOLOG"/>
    <property type="match status" value="1"/>
</dbReference>
<feature type="transmembrane region" description="Helical" evidence="6">
    <location>
        <begin position="85"/>
        <end position="106"/>
    </location>
</feature>
<keyword evidence="4 6" id="KW-1133">Transmembrane helix</keyword>
<protein>
    <submittedName>
        <fullName evidence="10">Flippase GtrA (Transmembrane translocase of bactoprenol-linked glucose)</fullName>
    </submittedName>
</protein>
<feature type="transmembrane region" description="Helical" evidence="6">
    <location>
        <begin position="112"/>
        <end position="137"/>
    </location>
</feature>
<evidence type="ECO:0000259" key="9">
    <source>
        <dbReference type="Pfam" id="PF25853"/>
    </source>
</evidence>
<feature type="domain" description="GtrA/DPMS transmembrane" evidence="7">
    <location>
        <begin position="24"/>
        <end position="138"/>
    </location>
</feature>
<feature type="transmembrane region" description="Helical" evidence="6">
    <location>
        <begin position="21"/>
        <end position="43"/>
    </location>
</feature>
<feature type="transmembrane region" description="Helical" evidence="6">
    <location>
        <begin position="477"/>
        <end position="500"/>
    </location>
</feature>
<feature type="transmembrane region" description="Helical" evidence="6">
    <location>
        <begin position="257"/>
        <end position="276"/>
    </location>
</feature>
<feature type="transmembrane region" description="Helical" evidence="6">
    <location>
        <begin position="545"/>
        <end position="565"/>
    </location>
</feature>
<evidence type="ECO:0000313" key="10">
    <source>
        <dbReference type="EMBL" id="SMF94942.1"/>
    </source>
</evidence>